<comment type="caution">
    <text evidence="2">The sequence shown here is derived from an EMBL/GenBank/DDBJ whole genome shotgun (WGS) entry which is preliminary data.</text>
</comment>
<reference evidence="2 3" key="1">
    <citation type="journal article" date="2017" name="Front. Microbiol.">
        <title>Strong Genomic and Phenotypic Heterogeneity in the Aeromonas sobria Species Complex.</title>
        <authorList>
            <person name="Gauthier J."/>
            <person name="Vincent A.T."/>
            <person name="Charette S.J."/>
            <person name="Derome N."/>
        </authorList>
    </citation>
    <scope>NUCLEOTIDE SEQUENCE [LARGE SCALE GENOMIC DNA]</scope>
    <source>
        <strain evidence="2 3">JF2635</strain>
    </source>
</reference>
<dbReference type="AlphaFoldDB" id="A0A2N3IRL8"/>
<keyword evidence="1" id="KW-0812">Transmembrane</keyword>
<keyword evidence="1" id="KW-0472">Membrane</keyword>
<feature type="transmembrane region" description="Helical" evidence="1">
    <location>
        <begin position="45"/>
        <end position="71"/>
    </location>
</feature>
<organism evidence="2 3">
    <name type="scientific">Aeromonas sobria</name>
    <dbReference type="NCBI Taxonomy" id="646"/>
    <lineage>
        <taxon>Bacteria</taxon>
        <taxon>Pseudomonadati</taxon>
        <taxon>Pseudomonadota</taxon>
        <taxon>Gammaproteobacteria</taxon>
        <taxon>Aeromonadales</taxon>
        <taxon>Aeromonadaceae</taxon>
        <taxon>Aeromonas</taxon>
    </lineage>
</organism>
<protein>
    <submittedName>
        <fullName evidence="2">Uncharacterized protein</fullName>
    </submittedName>
</protein>
<evidence type="ECO:0000313" key="3">
    <source>
        <dbReference type="Proteomes" id="UP000233526"/>
    </source>
</evidence>
<name>A0A2N3IRL8_AERSO</name>
<keyword evidence="1" id="KW-1133">Transmembrane helix</keyword>
<evidence type="ECO:0000256" key="1">
    <source>
        <dbReference type="SAM" id="Phobius"/>
    </source>
</evidence>
<proteinExistence type="predicted"/>
<dbReference type="Proteomes" id="UP000233526">
    <property type="component" value="Unassembled WGS sequence"/>
</dbReference>
<evidence type="ECO:0000313" key="2">
    <source>
        <dbReference type="EMBL" id="PKQ74332.1"/>
    </source>
</evidence>
<sequence>MRCVQVTTDGFLQVANTALDQCQGAYLVEPHDIASMAAWLDPATVGYGTLGAIMASSFTGVISVYYASWAWDRLASITGMR</sequence>
<dbReference type="EMBL" id="LJZX01000056">
    <property type="protein sequence ID" value="PKQ74332.1"/>
    <property type="molecule type" value="Genomic_DNA"/>
</dbReference>
<accession>A0A2N3IRL8</accession>
<gene>
    <name evidence="2" type="ORF">AOX56_05515</name>
</gene>